<evidence type="ECO:0000313" key="4">
    <source>
        <dbReference type="Proteomes" id="UP000800039"/>
    </source>
</evidence>
<dbReference type="PANTHER" id="PTHR45527:SF1">
    <property type="entry name" value="FATTY ACID SYNTHASE"/>
    <property type="match status" value="1"/>
</dbReference>
<accession>A0A9P4GP59</accession>
<feature type="domain" description="Carrier" evidence="2">
    <location>
        <begin position="75"/>
        <end position="161"/>
    </location>
</feature>
<dbReference type="GO" id="GO:0016874">
    <property type="term" value="F:ligase activity"/>
    <property type="evidence" value="ECO:0007669"/>
    <property type="project" value="UniProtKB-KW"/>
</dbReference>
<keyword evidence="4" id="KW-1185">Reference proteome</keyword>
<dbReference type="OrthoDB" id="416786at2759"/>
<dbReference type="InterPro" id="IPR036736">
    <property type="entry name" value="ACP-like_sf"/>
</dbReference>
<dbReference type="RefSeq" id="XP_040791820.1">
    <property type="nucleotide sequence ID" value="XM_040936735.1"/>
</dbReference>
<name>A0A9P4GP59_9PLEO</name>
<evidence type="ECO:0000313" key="3">
    <source>
        <dbReference type="EMBL" id="KAF1849257.1"/>
    </source>
</evidence>
<dbReference type="PROSITE" id="PS50075">
    <property type="entry name" value="CARRIER"/>
    <property type="match status" value="1"/>
</dbReference>
<reference evidence="3" key="1">
    <citation type="submission" date="2020-01" db="EMBL/GenBank/DDBJ databases">
        <authorList>
            <consortium name="DOE Joint Genome Institute"/>
            <person name="Haridas S."/>
            <person name="Albert R."/>
            <person name="Binder M."/>
            <person name="Bloem J."/>
            <person name="Labutti K."/>
            <person name="Salamov A."/>
            <person name="Andreopoulos B."/>
            <person name="Baker S.E."/>
            <person name="Barry K."/>
            <person name="Bills G."/>
            <person name="Bluhm B.H."/>
            <person name="Cannon C."/>
            <person name="Castanera R."/>
            <person name="Culley D.E."/>
            <person name="Daum C."/>
            <person name="Ezra D."/>
            <person name="Gonzalez J.B."/>
            <person name="Henrissat B."/>
            <person name="Kuo A."/>
            <person name="Liang C."/>
            <person name="Lipzen A."/>
            <person name="Lutzoni F."/>
            <person name="Magnuson J."/>
            <person name="Mondo S."/>
            <person name="Nolan M."/>
            <person name="Ohm R."/>
            <person name="Pangilinan J."/>
            <person name="Park H.-J."/>
            <person name="Ramirez L."/>
            <person name="Alfaro M."/>
            <person name="Sun H."/>
            <person name="Tritt A."/>
            <person name="Yoshinaga Y."/>
            <person name="Zwiers L.-H."/>
            <person name="Turgeon B.G."/>
            <person name="Goodwin S.B."/>
            <person name="Spatafora J.W."/>
            <person name="Crous P.W."/>
            <person name="Grigoriev I.V."/>
        </authorList>
    </citation>
    <scope>NUCLEOTIDE SEQUENCE</scope>
    <source>
        <strain evidence="3">CBS 394.84</strain>
    </source>
</reference>
<dbReference type="AlphaFoldDB" id="A0A9P4GP59"/>
<dbReference type="SUPFAM" id="SSF56801">
    <property type="entry name" value="Acetyl-CoA synthetase-like"/>
    <property type="match status" value="1"/>
</dbReference>
<dbReference type="EMBL" id="ML976615">
    <property type="protein sequence ID" value="KAF1849257.1"/>
    <property type="molecule type" value="Genomic_DNA"/>
</dbReference>
<evidence type="ECO:0000256" key="1">
    <source>
        <dbReference type="ARBA" id="ARBA00022598"/>
    </source>
</evidence>
<dbReference type="PANTHER" id="PTHR45527">
    <property type="entry name" value="NONRIBOSOMAL PEPTIDE SYNTHETASE"/>
    <property type="match status" value="1"/>
</dbReference>
<dbReference type="GO" id="GO:0031177">
    <property type="term" value="F:phosphopantetheine binding"/>
    <property type="evidence" value="ECO:0007669"/>
    <property type="project" value="TreeGrafter"/>
</dbReference>
<dbReference type="GO" id="GO:0005737">
    <property type="term" value="C:cytoplasm"/>
    <property type="evidence" value="ECO:0007669"/>
    <property type="project" value="TreeGrafter"/>
</dbReference>
<dbReference type="Gene3D" id="1.10.1200.10">
    <property type="entry name" value="ACP-like"/>
    <property type="match status" value="1"/>
</dbReference>
<comment type="caution">
    <text evidence="3">The sequence shown here is derived from an EMBL/GenBank/DDBJ whole genome shotgun (WGS) entry which is preliminary data.</text>
</comment>
<dbReference type="Proteomes" id="UP000800039">
    <property type="component" value="Unassembled WGS sequence"/>
</dbReference>
<dbReference type="GO" id="GO:0043041">
    <property type="term" value="P:amino acid activation for nonribosomal peptide biosynthetic process"/>
    <property type="evidence" value="ECO:0007669"/>
    <property type="project" value="TreeGrafter"/>
</dbReference>
<dbReference type="SUPFAM" id="SSF47336">
    <property type="entry name" value="ACP-like"/>
    <property type="match status" value="1"/>
</dbReference>
<dbReference type="InterPro" id="IPR009081">
    <property type="entry name" value="PP-bd_ACP"/>
</dbReference>
<dbReference type="GO" id="GO:0044550">
    <property type="term" value="P:secondary metabolite biosynthetic process"/>
    <property type="evidence" value="ECO:0007669"/>
    <property type="project" value="TreeGrafter"/>
</dbReference>
<evidence type="ECO:0000259" key="2">
    <source>
        <dbReference type="PROSITE" id="PS50075"/>
    </source>
</evidence>
<proteinExistence type="predicted"/>
<sequence>MSPQLRSLFSKDRGPPNAEEYLQTLLQECSLPVYMRPALILPIDRMPVSQNFKLDRAALGQLPLPKASVPNDENDDLTTLERRMKNIWHKVLPPTAMDAHVITATSDFFHVGGNSMLMAHLQKEIVQSFGDNIPWSKSLKIVHSRKWPSFAGVRCMMKNLSRS</sequence>
<gene>
    <name evidence="3" type="ORF">K460DRAFT_404495</name>
</gene>
<dbReference type="InterPro" id="IPR045851">
    <property type="entry name" value="AMP-bd_C_sf"/>
</dbReference>
<organism evidence="3 4">
    <name type="scientific">Cucurbitaria berberidis CBS 394.84</name>
    <dbReference type="NCBI Taxonomy" id="1168544"/>
    <lineage>
        <taxon>Eukaryota</taxon>
        <taxon>Fungi</taxon>
        <taxon>Dikarya</taxon>
        <taxon>Ascomycota</taxon>
        <taxon>Pezizomycotina</taxon>
        <taxon>Dothideomycetes</taxon>
        <taxon>Pleosporomycetidae</taxon>
        <taxon>Pleosporales</taxon>
        <taxon>Pleosporineae</taxon>
        <taxon>Cucurbitariaceae</taxon>
        <taxon>Cucurbitaria</taxon>
    </lineage>
</organism>
<keyword evidence="1" id="KW-0436">Ligase</keyword>
<dbReference type="GeneID" id="63853985"/>
<protein>
    <recommendedName>
        <fullName evidence="2">Carrier domain-containing protein</fullName>
    </recommendedName>
</protein>
<dbReference type="Gene3D" id="3.30.300.30">
    <property type="match status" value="1"/>
</dbReference>